<reference evidence="2 4" key="1">
    <citation type="submission" date="2016-05" db="EMBL/GenBank/DDBJ databases">
        <title>Genome Sequence of Pseudomonas citronellolis Strain SJTE-3, an Estrogens and Persistent Organic Pollutants degradation strain.</title>
        <authorList>
            <person name="Liang R."/>
        </authorList>
    </citation>
    <scope>NUCLEOTIDE SEQUENCE [LARGE SCALE GENOMIC DNA]</scope>
    <source>
        <strain evidence="2 4">SJTE-3</strain>
    </source>
</reference>
<protein>
    <submittedName>
        <fullName evidence="3">Alpha/beta fold hydrolase</fullName>
    </submittedName>
    <submittedName>
        <fullName evidence="2">Esterase</fullName>
    </submittedName>
</protein>
<dbReference type="RefSeq" id="WP_052267699.1">
    <property type="nucleotide sequence ID" value="NZ_BDGS01000001.1"/>
</dbReference>
<organism evidence="2 4">
    <name type="scientific">Pseudomonas citronellolis</name>
    <dbReference type="NCBI Taxonomy" id="53408"/>
    <lineage>
        <taxon>Bacteria</taxon>
        <taxon>Pseudomonadati</taxon>
        <taxon>Pseudomonadota</taxon>
        <taxon>Gammaproteobacteria</taxon>
        <taxon>Pseudomonadales</taxon>
        <taxon>Pseudomonadaceae</taxon>
        <taxon>Pseudomonas</taxon>
    </lineage>
</organism>
<evidence type="ECO:0000259" key="1">
    <source>
        <dbReference type="Pfam" id="PF07819"/>
    </source>
</evidence>
<gene>
    <name evidence="2" type="ORF">A9C11_14895</name>
    <name evidence="3" type="ORF">P3W55_00645</name>
</gene>
<reference evidence="3" key="2">
    <citation type="submission" date="2023-03" db="EMBL/GenBank/DDBJ databases">
        <title>Draft assemblies of triclosan tolerant bacteria isolated from returned activated sludge.</title>
        <authorList>
            <person name="Van Hamelsveld S."/>
        </authorList>
    </citation>
    <scope>NUCLEOTIDE SEQUENCE</scope>
    <source>
        <strain evidence="3">GW210015_S63</strain>
    </source>
</reference>
<evidence type="ECO:0000313" key="2">
    <source>
        <dbReference type="EMBL" id="ANI15191.1"/>
    </source>
</evidence>
<dbReference type="Pfam" id="PF07819">
    <property type="entry name" value="PGAP1"/>
    <property type="match status" value="1"/>
</dbReference>
<dbReference type="EMBL" id="JARJLR010000013">
    <property type="protein sequence ID" value="MDF3840213.1"/>
    <property type="molecule type" value="Genomic_DNA"/>
</dbReference>
<dbReference type="AlphaFoldDB" id="A0A1A9KCM2"/>
<dbReference type="Proteomes" id="UP000077748">
    <property type="component" value="Chromosome"/>
</dbReference>
<keyword evidence="3" id="KW-0378">Hydrolase</keyword>
<accession>A0A1A9KCM2</accession>
<dbReference type="SUPFAM" id="SSF53474">
    <property type="entry name" value="alpha/beta-Hydrolases"/>
    <property type="match status" value="1"/>
</dbReference>
<name>A0A1A9KCM2_9PSED</name>
<dbReference type="InterPro" id="IPR012908">
    <property type="entry name" value="PGAP1-ab_dom-like"/>
</dbReference>
<proteinExistence type="predicted"/>
<evidence type="ECO:0000313" key="4">
    <source>
        <dbReference type="Proteomes" id="UP000077748"/>
    </source>
</evidence>
<evidence type="ECO:0000313" key="3">
    <source>
        <dbReference type="EMBL" id="MDF3840213.1"/>
    </source>
</evidence>
<sequence>MPAAFYESLTAPFRRYPVERRPSPMLWALESRALLEWASIPAAMPWLLLNVPRGDGHSVLVLPGLMANDCTTLPLRRFLDNRGYDTHGWGQGLNRGPSRGVVERLLAQLQELHETSGRKVSLIGWSLGGIFARELARAMPGSVRQVITLGSPLYGPPQTSTNAWELYRLVRSFNRESEERGEEAPPVPTTSIYSRADGIVGWGGSVERRGRLTDNIEVNCASHIGLGVHPLVWYAIGDRLAQAQDQWRKFRPRGLKRALYPFHAPRR</sequence>
<dbReference type="Proteomes" id="UP001220662">
    <property type="component" value="Unassembled WGS sequence"/>
</dbReference>
<dbReference type="EMBL" id="CP015878">
    <property type="protein sequence ID" value="ANI15191.1"/>
    <property type="molecule type" value="Genomic_DNA"/>
</dbReference>
<dbReference type="Gene3D" id="3.40.50.1820">
    <property type="entry name" value="alpha/beta hydrolase"/>
    <property type="match status" value="1"/>
</dbReference>
<feature type="domain" description="GPI inositol-deacylase PGAP1-like alpha/beta" evidence="1">
    <location>
        <begin position="110"/>
        <end position="183"/>
    </location>
</feature>
<dbReference type="InterPro" id="IPR029058">
    <property type="entry name" value="AB_hydrolase_fold"/>
</dbReference>
<dbReference type="GO" id="GO:0016788">
    <property type="term" value="F:hydrolase activity, acting on ester bonds"/>
    <property type="evidence" value="ECO:0007669"/>
    <property type="project" value="InterPro"/>
</dbReference>